<protein>
    <submittedName>
        <fullName evidence="1">Uncharacterized protein</fullName>
    </submittedName>
</protein>
<dbReference type="EMBL" id="GBXM01030826">
    <property type="protein sequence ID" value="JAH77751.1"/>
    <property type="molecule type" value="Transcribed_RNA"/>
</dbReference>
<accession>A0A0E9VIE4</accession>
<evidence type="ECO:0000313" key="1">
    <source>
        <dbReference type="EMBL" id="JAH77751.1"/>
    </source>
</evidence>
<dbReference type="AlphaFoldDB" id="A0A0E9VIE4"/>
<reference evidence="1" key="1">
    <citation type="submission" date="2014-11" db="EMBL/GenBank/DDBJ databases">
        <authorList>
            <person name="Amaro Gonzalez C."/>
        </authorList>
    </citation>
    <scope>NUCLEOTIDE SEQUENCE</scope>
</reference>
<name>A0A0E9VIE4_ANGAN</name>
<reference evidence="1" key="2">
    <citation type="journal article" date="2015" name="Fish Shellfish Immunol.">
        <title>Early steps in the European eel (Anguilla anguilla)-Vibrio vulnificus interaction in the gills: Role of the RtxA13 toxin.</title>
        <authorList>
            <person name="Callol A."/>
            <person name="Pajuelo D."/>
            <person name="Ebbesson L."/>
            <person name="Teles M."/>
            <person name="MacKenzie S."/>
            <person name="Amaro C."/>
        </authorList>
    </citation>
    <scope>NUCLEOTIDE SEQUENCE</scope>
</reference>
<organism evidence="1">
    <name type="scientific">Anguilla anguilla</name>
    <name type="common">European freshwater eel</name>
    <name type="synonym">Muraena anguilla</name>
    <dbReference type="NCBI Taxonomy" id="7936"/>
    <lineage>
        <taxon>Eukaryota</taxon>
        <taxon>Metazoa</taxon>
        <taxon>Chordata</taxon>
        <taxon>Craniata</taxon>
        <taxon>Vertebrata</taxon>
        <taxon>Euteleostomi</taxon>
        <taxon>Actinopterygii</taxon>
        <taxon>Neopterygii</taxon>
        <taxon>Teleostei</taxon>
        <taxon>Anguilliformes</taxon>
        <taxon>Anguillidae</taxon>
        <taxon>Anguilla</taxon>
    </lineage>
</organism>
<sequence length="17" mass="2159">MVRMWVLFLRYDSDTPE</sequence>
<proteinExistence type="predicted"/>